<evidence type="ECO:0000313" key="4">
    <source>
        <dbReference type="Proteomes" id="UP000184474"/>
    </source>
</evidence>
<dbReference type="EMBL" id="FRAA01000001">
    <property type="protein sequence ID" value="SHJ56244.1"/>
    <property type="molecule type" value="Genomic_DNA"/>
</dbReference>
<dbReference type="PANTHER" id="PTHR35535:SF1">
    <property type="entry name" value="HEAT SHOCK PROTEIN HSLJ"/>
    <property type="match status" value="1"/>
</dbReference>
<dbReference type="Gene3D" id="2.40.128.270">
    <property type="match status" value="1"/>
</dbReference>
<evidence type="ECO:0000259" key="2">
    <source>
        <dbReference type="Pfam" id="PF14302"/>
    </source>
</evidence>
<sequence length="270" mass="30857">MLLDFSHSPLDYLALSVVKYTQKLLYQTILTFFNQILQMKGKALLYLVALAMLWSCSASKTDKTDLYTYRIDHIWINSYTAPCASIGRPECYMTQVADGDLSMDEWTVFYHDVDGFKFEDGYLYQLKVRVDFSDTSSTSKDYIKYTLLEIEQRLRDYSLDLGEHWDITMLEGDSINLPVGQKQPYIKFNTIGEMVIGHSSCNSFSGPYTLDMINKIKIGPIVSTRKMCPDLSIETSLLAQFGQITEYSVKDSILYLKDSNGKVRITGKSI</sequence>
<dbReference type="InterPro" id="IPR005184">
    <property type="entry name" value="DUF306_Meta_HslJ"/>
</dbReference>
<dbReference type="PANTHER" id="PTHR35535">
    <property type="entry name" value="HEAT SHOCK PROTEIN HSLJ"/>
    <property type="match status" value="1"/>
</dbReference>
<keyword evidence="4" id="KW-1185">Reference proteome</keyword>
<evidence type="ECO:0000259" key="1">
    <source>
        <dbReference type="Pfam" id="PF03724"/>
    </source>
</evidence>
<accession>A0A1M6KBG8</accession>
<protein>
    <recommendedName>
        <fullName evidence="5">Heat shock protein HslJ</fullName>
    </recommendedName>
</protein>
<organism evidence="3 4">
    <name type="scientific">Reichenbachiella agariperforans</name>
    <dbReference type="NCBI Taxonomy" id="156994"/>
    <lineage>
        <taxon>Bacteria</taxon>
        <taxon>Pseudomonadati</taxon>
        <taxon>Bacteroidota</taxon>
        <taxon>Cytophagia</taxon>
        <taxon>Cytophagales</taxon>
        <taxon>Reichenbachiellaceae</taxon>
        <taxon>Reichenbachiella</taxon>
    </lineage>
</organism>
<evidence type="ECO:0000313" key="3">
    <source>
        <dbReference type="EMBL" id="SHJ56244.1"/>
    </source>
</evidence>
<dbReference type="InterPro" id="IPR025485">
    <property type="entry name" value="DUF4377"/>
</dbReference>
<dbReference type="Proteomes" id="UP000184474">
    <property type="component" value="Unassembled WGS sequence"/>
</dbReference>
<dbReference type="Pfam" id="PF03724">
    <property type="entry name" value="META"/>
    <property type="match status" value="1"/>
</dbReference>
<feature type="domain" description="DUF306" evidence="1">
    <location>
        <begin position="162"/>
        <end position="265"/>
    </location>
</feature>
<name>A0A1M6KBG8_REIAG</name>
<dbReference type="STRING" id="156994.SAMN04488028_101513"/>
<evidence type="ECO:0008006" key="5">
    <source>
        <dbReference type="Google" id="ProtNLM"/>
    </source>
</evidence>
<proteinExistence type="predicted"/>
<dbReference type="InterPro" id="IPR038670">
    <property type="entry name" value="HslJ-like_sf"/>
</dbReference>
<dbReference type="Pfam" id="PF14302">
    <property type="entry name" value="DUF4377"/>
    <property type="match status" value="1"/>
</dbReference>
<feature type="domain" description="DUF4377" evidence="2">
    <location>
        <begin position="75"/>
        <end position="150"/>
    </location>
</feature>
<dbReference type="AlphaFoldDB" id="A0A1M6KBG8"/>
<gene>
    <name evidence="3" type="ORF">SAMN04488028_101513</name>
</gene>
<reference evidence="4" key="1">
    <citation type="submission" date="2016-11" db="EMBL/GenBank/DDBJ databases">
        <authorList>
            <person name="Varghese N."/>
            <person name="Submissions S."/>
        </authorList>
    </citation>
    <scope>NUCLEOTIDE SEQUENCE [LARGE SCALE GENOMIC DNA]</scope>
    <source>
        <strain evidence="4">DSM 26134</strain>
    </source>
</reference>
<dbReference type="InterPro" id="IPR053147">
    <property type="entry name" value="Hsp_HslJ-like"/>
</dbReference>